<evidence type="ECO:0000256" key="1">
    <source>
        <dbReference type="SAM" id="MobiDB-lite"/>
    </source>
</evidence>
<proteinExistence type="predicted"/>
<feature type="transmembrane region" description="Helical" evidence="2">
    <location>
        <begin position="374"/>
        <end position="396"/>
    </location>
</feature>
<dbReference type="RefSeq" id="WP_188923940.1">
    <property type="nucleotide sequence ID" value="NZ_BMQI01000005.1"/>
</dbReference>
<organism evidence="3 4">
    <name type="scientific">Shewanella algicola</name>
    <dbReference type="NCBI Taxonomy" id="640633"/>
    <lineage>
        <taxon>Bacteria</taxon>
        <taxon>Pseudomonadati</taxon>
        <taxon>Pseudomonadota</taxon>
        <taxon>Gammaproteobacteria</taxon>
        <taxon>Alteromonadales</taxon>
        <taxon>Shewanellaceae</taxon>
        <taxon>Shewanella</taxon>
    </lineage>
</organism>
<keyword evidence="2" id="KW-0472">Membrane</keyword>
<keyword evidence="2" id="KW-1133">Transmembrane helix</keyword>
<name>A0A9X2CE03_9GAMM</name>
<dbReference type="NCBIfam" id="TIGR03503">
    <property type="entry name" value="TIGR03503 family protein"/>
    <property type="match status" value="1"/>
</dbReference>
<evidence type="ECO:0000313" key="4">
    <source>
        <dbReference type="Proteomes" id="UP001139408"/>
    </source>
</evidence>
<keyword evidence="2" id="KW-0812">Transmembrane</keyword>
<sequence>MTASRLRRLIIICLLLFSPIGTWQPFVHAETIKASQAAELKNRFRIDYMVDKLTLVIQRNYGSAPVVVVLPDGSKWYSNRHPQTVKWVDGLAADMIYIEKPMPGPWQLLGDITEGSTIQKISELDIDVEPFPQPLFQGERLKVTARLLGDNLTMRMPGLDFMVEWTAKFSSQHIIGEDNFVTGTIIVGAYKDNGEDLDEVPDDGVFTGAQNLDQPTGHYTLNVTARNNLFEREYVMPFVLSEQPITAEMVPNNDPLKGIWQIQTSIDDTQVLLDQTHFLFELVGPAGLQMPITLQDLTSVDQILYLPKVSDFGSYRVKGTAVSTTIDGREIVLNLPEMFFNLIEPPTPGPTAEELALQAAEQAKVEEQKAKDDAIFWIVTVNVTLLLLGIVGLVVWRKRQTLAKAMAAAEKRLKENPAVEESATEQQPESIDLDDIDLTMPDEK</sequence>
<feature type="region of interest" description="Disordered" evidence="1">
    <location>
        <begin position="413"/>
        <end position="444"/>
    </location>
</feature>
<gene>
    <name evidence="3" type="ORF">L2749_18035</name>
</gene>
<dbReference type="EMBL" id="JAKILJ010000049">
    <property type="protein sequence ID" value="MCL1107123.1"/>
    <property type="molecule type" value="Genomic_DNA"/>
</dbReference>
<dbReference type="AlphaFoldDB" id="A0A9X2CE03"/>
<evidence type="ECO:0000313" key="3">
    <source>
        <dbReference type="EMBL" id="MCL1107123.1"/>
    </source>
</evidence>
<protein>
    <submittedName>
        <fullName evidence="3">TIGR03503 family protein</fullName>
    </submittedName>
</protein>
<accession>A0A9X2CE03</accession>
<keyword evidence="4" id="KW-1185">Reference proteome</keyword>
<dbReference type="Proteomes" id="UP001139408">
    <property type="component" value="Unassembled WGS sequence"/>
</dbReference>
<dbReference type="InterPro" id="IPR020010">
    <property type="entry name" value="CHP03503"/>
</dbReference>
<evidence type="ECO:0000256" key="2">
    <source>
        <dbReference type="SAM" id="Phobius"/>
    </source>
</evidence>
<reference evidence="3" key="1">
    <citation type="submission" date="2022-01" db="EMBL/GenBank/DDBJ databases">
        <title>Whole genome-based taxonomy of the Shewanellaceae.</title>
        <authorList>
            <person name="Martin-Rodriguez A.J."/>
        </authorList>
    </citation>
    <scope>NUCLEOTIDE SEQUENCE</scope>
    <source>
        <strain evidence="3">DSM 23803</strain>
    </source>
</reference>
<comment type="caution">
    <text evidence="3">The sequence shown here is derived from an EMBL/GenBank/DDBJ whole genome shotgun (WGS) entry which is preliminary data.</text>
</comment>